<evidence type="ECO:0000313" key="1">
    <source>
        <dbReference type="EMBL" id="GIY72126.1"/>
    </source>
</evidence>
<reference evidence="1 2" key="1">
    <citation type="submission" date="2021-06" db="EMBL/GenBank/DDBJ databases">
        <title>Caerostris extrusa draft genome.</title>
        <authorList>
            <person name="Kono N."/>
            <person name="Arakawa K."/>
        </authorList>
    </citation>
    <scope>NUCLEOTIDE SEQUENCE [LARGE SCALE GENOMIC DNA]</scope>
</reference>
<evidence type="ECO:0000313" key="2">
    <source>
        <dbReference type="Proteomes" id="UP001054945"/>
    </source>
</evidence>
<dbReference type="EMBL" id="BPLR01014898">
    <property type="protein sequence ID" value="GIY72126.1"/>
    <property type="molecule type" value="Genomic_DNA"/>
</dbReference>
<name>A0AAV4VNX2_CAEEX</name>
<dbReference type="AlphaFoldDB" id="A0AAV4VNX2"/>
<keyword evidence="2" id="KW-1185">Reference proteome</keyword>
<sequence length="91" mass="11075">MQDRCWFYKEQYVYMQTRSSNLNPRPYPRWTTIRCRTKNSITQGIPRRPTPFYTNSMGADREPYRICWLILALFCLVNDTWYPLKGVHHQP</sequence>
<accession>A0AAV4VNX2</accession>
<proteinExistence type="predicted"/>
<gene>
    <name evidence="1" type="ORF">CEXT_207441</name>
</gene>
<comment type="caution">
    <text evidence="1">The sequence shown here is derived from an EMBL/GenBank/DDBJ whole genome shotgun (WGS) entry which is preliminary data.</text>
</comment>
<dbReference type="Proteomes" id="UP001054945">
    <property type="component" value="Unassembled WGS sequence"/>
</dbReference>
<protein>
    <submittedName>
        <fullName evidence="1">Uncharacterized protein</fullName>
    </submittedName>
</protein>
<organism evidence="1 2">
    <name type="scientific">Caerostris extrusa</name>
    <name type="common">Bark spider</name>
    <name type="synonym">Caerostris bankana</name>
    <dbReference type="NCBI Taxonomy" id="172846"/>
    <lineage>
        <taxon>Eukaryota</taxon>
        <taxon>Metazoa</taxon>
        <taxon>Ecdysozoa</taxon>
        <taxon>Arthropoda</taxon>
        <taxon>Chelicerata</taxon>
        <taxon>Arachnida</taxon>
        <taxon>Araneae</taxon>
        <taxon>Araneomorphae</taxon>
        <taxon>Entelegynae</taxon>
        <taxon>Araneoidea</taxon>
        <taxon>Araneidae</taxon>
        <taxon>Caerostris</taxon>
    </lineage>
</organism>